<reference evidence="2" key="2">
    <citation type="submission" date="2015-01" db="EMBL/GenBank/DDBJ databases">
        <title>Evolutionary Origins and Diversification of the Mycorrhizal Mutualists.</title>
        <authorList>
            <consortium name="DOE Joint Genome Institute"/>
            <consortium name="Mycorrhizal Genomics Consortium"/>
            <person name="Kohler A."/>
            <person name="Kuo A."/>
            <person name="Nagy L.G."/>
            <person name="Floudas D."/>
            <person name="Copeland A."/>
            <person name="Barry K.W."/>
            <person name="Cichocki N."/>
            <person name="Veneault-Fourrey C."/>
            <person name="LaButti K."/>
            <person name="Lindquist E.A."/>
            <person name="Lipzen A."/>
            <person name="Lundell T."/>
            <person name="Morin E."/>
            <person name="Murat C."/>
            <person name="Riley R."/>
            <person name="Ohm R."/>
            <person name="Sun H."/>
            <person name="Tunlid A."/>
            <person name="Henrissat B."/>
            <person name="Grigoriev I.V."/>
            <person name="Hibbett D.S."/>
            <person name="Martin F."/>
        </authorList>
    </citation>
    <scope>NUCLEOTIDE SEQUENCE [LARGE SCALE GENOMIC DNA]</scope>
    <source>
        <strain evidence="2">F 1598</strain>
    </source>
</reference>
<dbReference type="AlphaFoldDB" id="A0A0C3F3D1"/>
<sequence>MKRRIPVWRRLRQTRRICYISRQLHAAPLRRAVGRLASDTLWLKGVIVILVFSALLRARDNEATTLRATVDCTSRREI</sequence>
<evidence type="ECO:0000313" key="2">
    <source>
        <dbReference type="Proteomes" id="UP000054166"/>
    </source>
</evidence>
<organism evidence="1 2">
    <name type="scientific">Piloderma croceum (strain F 1598)</name>
    <dbReference type="NCBI Taxonomy" id="765440"/>
    <lineage>
        <taxon>Eukaryota</taxon>
        <taxon>Fungi</taxon>
        <taxon>Dikarya</taxon>
        <taxon>Basidiomycota</taxon>
        <taxon>Agaricomycotina</taxon>
        <taxon>Agaricomycetes</taxon>
        <taxon>Agaricomycetidae</taxon>
        <taxon>Atheliales</taxon>
        <taxon>Atheliaceae</taxon>
        <taxon>Piloderma</taxon>
    </lineage>
</organism>
<dbReference type="HOGENOM" id="CLU_2622882_0_0_1"/>
<proteinExistence type="predicted"/>
<evidence type="ECO:0000313" key="1">
    <source>
        <dbReference type="EMBL" id="KIM79265.1"/>
    </source>
</evidence>
<dbReference type="InParanoid" id="A0A0C3F3D1"/>
<dbReference type="EMBL" id="KN833010">
    <property type="protein sequence ID" value="KIM79265.1"/>
    <property type="molecule type" value="Genomic_DNA"/>
</dbReference>
<dbReference type="Proteomes" id="UP000054166">
    <property type="component" value="Unassembled WGS sequence"/>
</dbReference>
<gene>
    <name evidence="1" type="ORF">PILCRDRAFT_561593</name>
</gene>
<name>A0A0C3F3D1_PILCF</name>
<protein>
    <submittedName>
        <fullName evidence="1">Uncharacterized protein</fullName>
    </submittedName>
</protein>
<reference evidence="1 2" key="1">
    <citation type="submission" date="2014-04" db="EMBL/GenBank/DDBJ databases">
        <authorList>
            <consortium name="DOE Joint Genome Institute"/>
            <person name="Kuo A."/>
            <person name="Tarkka M."/>
            <person name="Buscot F."/>
            <person name="Kohler A."/>
            <person name="Nagy L.G."/>
            <person name="Floudas D."/>
            <person name="Copeland A."/>
            <person name="Barry K.W."/>
            <person name="Cichocki N."/>
            <person name="Veneault-Fourrey C."/>
            <person name="LaButti K."/>
            <person name="Lindquist E.A."/>
            <person name="Lipzen A."/>
            <person name="Lundell T."/>
            <person name="Morin E."/>
            <person name="Murat C."/>
            <person name="Sun H."/>
            <person name="Tunlid A."/>
            <person name="Henrissat B."/>
            <person name="Grigoriev I.V."/>
            <person name="Hibbett D.S."/>
            <person name="Martin F."/>
            <person name="Nordberg H.P."/>
            <person name="Cantor M.N."/>
            <person name="Hua S.X."/>
        </authorList>
    </citation>
    <scope>NUCLEOTIDE SEQUENCE [LARGE SCALE GENOMIC DNA]</scope>
    <source>
        <strain evidence="1 2">F 1598</strain>
    </source>
</reference>
<accession>A0A0C3F3D1</accession>
<keyword evidence="2" id="KW-1185">Reference proteome</keyword>